<dbReference type="InterPro" id="IPR036909">
    <property type="entry name" value="Cyt_c-like_dom_sf"/>
</dbReference>
<keyword evidence="8" id="KW-1185">Reference proteome</keyword>
<proteinExistence type="predicted"/>
<dbReference type="GO" id="GO:0046872">
    <property type="term" value="F:metal ion binding"/>
    <property type="evidence" value="ECO:0007669"/>
    <property type="project" value="UniProtKB-KW"/>
</dbReference>
<keyword evidence="5" id="KW-0732">Signal</keyword>
<evidence type="ECO:0000256" key="2">
    <source>
        <dbReference type="ARBA" id="ARBA00022723"/>
    </source>
</evidence>
<feature type="domain" description="Cytochrome c" evidence="6">
    <location>
        <begin position="24"/>
        <end position="102"/>
    </location>
</feature>
<organism evidence="7 8">
    <name type="scientific">Volucribacter psittacicida</name>
    <dbReference type="NCBI Taxonomy" id="203482"/>
    <lineage>
        <taxon>Bacteria</taxon>
        <taxon>Pseudomonadati</taxon>
        <taxon>Pseudomonadota</taxon>
        <taxon>Gammaproteobacteria</taxon>
        <taxon>Pasteurellales</taxon>
        <taxon>Pasteurellaceae</taxon>
        <taxon>Volucribacter</taxon>
    </lineage>
</organism>
<feature type="chain" id="PRO_5021030825" evidence="5">
    <location>
        <begin position="20"/>
        <end position="103"/>
    </location>
</feature>
<dbReference type="GO" id="GO:0020037">
    <property type="term" value="F:heme binding"/>
    <property type="evidence" value="ECO:0007669"/>
    <property type="project" value="InterPro"/>
</dbReference>
<dbReference type="InterPro" id="IPR009056">
    <property type="entry name" value="Cyt_c-like_dom"/>
</dbReference>
<keyword evidence="2 4" id="KW-0479">Metal-binding</keyword>
<dbReference type="Proteomes" id="UP000294702">
    <property type="component" value="Unassembled WGS sequence"/>
</dbReference>
<name>A0A4R1G1Z1_9PAST</name>
<sequence length="103" mass="11492">MIKQLIIFTTICHFLAPFAYSSSANLSHGENIFRQCRMCHGKNGDKSPMRQSRAINSLNQNEIYQALLARKNGEIEGAGNTVKARLSETDMQDVAAFIQTLSE</sequence>
<dbReference type="Gene3D" id="1.10.760.10">
    <property type="entry name" value="Cytochrome c-like domain"/>
    <property type="match status" value="1"/>
</dbReference>
<dbReference type="SUPFAM" id="SSF46626">
    <property type="entry name" value="Cytochrome c"/>
    <property type="match status" value="1"/>
</dbReference>
<reference evidence="7 8" key="1">
    <citation type="submission" date="2019-03" db="EMBL/GenBank/DDBJ databases">
        <title>Genomic Encyclopedia of Type Strains, Phase IV (KMG-IV): sequencing the most valuable type-strain genomes for metagenomic binning, comparative biology and taxonomic classification.</title>
        <authorList>
            <person name="Goeker M."/>
        </authorList>
    </citation>
    <scope>NUCLEOTIDE SEQUENCE [LARGE SCALE GENOMIC DNA]</scope>
    <source>
        <strain evidence="7 8">DSM 15534</strain>
    </source>
</reference>
<comment type="caution">
    <text evidence="7">The sequence shown here is derived from an EMBL/GenBank/DDBJ whole genome shotgun (WGS) entry which is preliminary data.</text>
</comment>
<gene>
    <name evidence="7" type="ORF">EV694_0315</name>
</gene>
<dbReference type="EMBL" id="SMFT01000001">
    <property type="protein sequence ID" value="TCK01694.1"/>
    <property type="molecule type" value="Genomic_DNA"/>
</dbReference>
<evidence type="ECO:0000256" key="4">
    <source>
        <dbReference type="PROSITE-ProRule" id="PRU00433"/>
    </source>
</evidence>
<keyword evidence="3 4" id="KW-0408">Iron</keyword>
<protein>
    <submittedName>
        <fullName evidence="7">Cytochrome c</fullName>
    </submittedName>
</protein>
<dbReference type="AlphaFoldDB" id="A0A4R1G1Z1"/>
<dbReference type="GO" id="GO:0009055">
    <property type="term" value="F:electron transfer activity"/>
    <property type="evidence" value="ECO:0007669"/>
    <property type="project" value="InterPro"/>
</dbReference>
<evidence type="ECO:0000313" key="8">
    <source>
        <dbReference type="Proteomes" id="UP000294702"/>
    </source>
</evidence>
<accession>A0A4R1G1Z1</accession>
<evidence type="ECO:0000256" key="5">
    <source>
        <dbReference type="SAM" id="SignalP"/>
    </source>
</evidence>
<feature type="signal peptide" evidence="5">
    <location>
        <begin position="1"/>
        <end position="19"/>
    </location>
</feature>
<evidence type="ECO:0000313" key="7">
    <source>
        <dbReference type="EMBL" id="TCK01694.1"/>
    </source>
</evidence>
<dbReference type="OrthoDB" id="5690796at2"/>
<dbReference type="Pfam" id="PF00034">
    <property type="entry name" value="Cytochrom_C"/>
    <property type="match status" value="1"/>
</dbReference>
<keyword evidence="1 4" id="KW-0349">Heme</keyword>
<evidence type="ECO:0000256" key="1">
    <source>
        <dbReference type="ARBA" id="ARBA00022617"/>
    </source>
</evidence>
<evidence type="ECO:0000256" key="3">
    <source>
        <dbReference type="ARBA" id="ARBA00023004"/>
    </source>
</evidence>
<dbReference type="RefSeq" id="WP_132688269.1">
    <property type="nucleotide sequence ID" value="NZ_SMFT01000001.1"/>
</dbReference>
<dbReference type="PROSITE" id="PS51007">
    <property type="entry name" value="CYTC"/>
    <property type="match status" value="1"/>
</dbReference>
<evidence type="ECO:0000259" key="6">
    <source>
        <dbReference type="PROSITE" id="PS51007"/>
    </source>
</evidence>